<evidence type="ECO:0000256" key="9">
    <source>
        <dbReference type="ARBA" id="ARBA00023152"/>
    </source>
</evidence>
<keyword evidence="11" id="KW-0732">Signal</keyword>
<keyword evidence="5" id="KW-0547">Nucleotide-binding</keyword>
<keyword evidence="4" id="KW-0479">Metal-binding</keyword>
<dbReference type="GO" id="GO:0046872">
    <property type="term" value="F:metal ion binding"/>
    <property type="evidence" value="ECO:0007669"/>
    <property type="project" value="UniProtKB-KW"/>
</dbReference>
<evidence type="ECO:0000256" key="1">
    <source>
        <dbReference type="ARBA" id="ARBA00001946"/>
    </source>
</evidence>
<dbReference type="GO" id="GO:0005524">
    <property type="term" value="F:ATP binding"/>
    <property type="evidence" value="ECO:0007669"/>
    <property type="project" value="UniProtKB-KW"/>
</dbReference>
<keyword evidence="9" id="KW-0324">Glycolysis</keyword>
<dbReference type="InterPro" id="IPR035966">
    <property type="entry name" value="PKF_sf"/>
</dbReference>
<feature type="chain" id="PRO_5044835360" description="Phosphofructokinase domain-containing protein" evidence="11">
    <location>
        <begin position="23"/>
        <end position="456"/>
    </location>
</feature>
<dbReference type="PRINTS" id="PR00476">
    <property type="entry name" value="PHFRCTKINASE"/>
</dbReference>
<evidence type="ECO:0000256" key="8">
    <source>
        <dbReference type="ARBA" id="ARBA00022842"/>
    </source>
</evidence>
<dbReference type="Pfam" id="PF00365">
    <property type="entry name" value="PFK"/>
    <property type="match status" value="1"/>
</dbReference>
<evidence type="ECO:0000313" key="14">
    <source>
        <dbReference type="Proteomes" id="UP001530400"/>
    </source>
</evidence>
<comment type="function">
    <text evidence="2">Catalyzes the phosphorylation of D-fructose 6-phosphate to fructose 1,6-bisphosphate by ATP, the first committing step of glycolysis.</text>
</comment>
<dbReference type="SUPFAM" id="SSF53784">
    <property type="entry name" value="Phosphofructokinase"/>
    <property type="match status" value="1"/>
</dbReference>
<sequence length="456" mass="48997">MHQQPTYVVLLLFFLPCPPISLNFILECGVDQEQCELDRGVNAEAYILAGPRSELAFDPKQCKAAIVTCGGLCPGLNTVIREVVMCLRFQYGVDETYGVCAGYRGFLDPTSWVYLDESLVKNLHNQGGSILGSSRGGHDTIEIVNSLEAQGVNLLFVVGGDGTVRGAAKIAEEVKRRGLAIAVAVIPKTIDNDVPLLDRTFGFETAVDVARDAIEVANVEAEGFPNGLGVVKVMGRNSGFIAMHAALGSCVADLVLVPEVDFFLDGPGGIVDHLFERISTNGKAVVVVAEGAGQQLMQDMDAAGRKEKKDESGNVQLNDVGPWLCKKLKSGLDDRLKETSKHGDGLTLKYVDPSYMVRGIPPSTADNLYCLQLAHNAVHGAMAGMTNFLVASINTRECYVPIDLVANKRNVIDTSHQSMWEYVVFSTGQPSFQMNRDAEDDGDIATTASGGIILPS</sequence>
<feature type="signal peptide" evidence="11">
    <location>
        <begin position="1"/>
        <end position="22"/>
    </location>
</feature>
<keyword evidence="3" id="KW-0808">Transferase</keyword>
<dbReference type="InterPro" id="IPR012004">
    <property type="entry name" value="PyroP-dep_PFK_TP0108"/>
</dbReference>
<keyword evidence="7" id="KW-0067">ATP-binding</keyword>
<evidence type="ECO:0000256" key="6">
    <source>
        <dbReference type="ARBA" id="ARBA00022777"/>
    </source>
</evidence>
<gene>
    <name evidence="13" type="ORF">ACHAWO_001444</name>
</gene>
<dbReference type="Proteomes" id="UP001530400">
    <property type="component" value="Unassembled WGS sequence"/>
</dbReference>
<comment type="caution">
    <text evidence="13">The sequence shown here is derived from an EMBL/GenBank/DDBJ whole genome shotgun (WGS) entry which is preliminary data.</text>
</comment>
<keyword evidence="8" id="KW-0460">Magnesium</keyword>
<evidence type="ECO:0000313" key="13">
    <source>
        <dbReference type="EMBL" id="KAL3785938.1"/>
    </source>
</evidence>
<evidence type="ECO:0000256" key="10">
    <source>
        <dbReference type="ARBA" id="ARBA00048070"/>
    </source>
</evidence>
<accession>A0ABD3PD40</accession>
<dbReference type="Gene3D" id="3.40.50.450">
    <property type="match status" value="1"/>
</dbReference>
<proteinExistence type="predicted"/>
<dbReference type="FunFam" id="3.40.50.450:FF:000002">
    <property type="entry name" value="ATP-dependent 6-phosphofructokinase"/>
    <property type="match status" value="1"/>
</dbReference>
<dbReference type="InterPro" id="IPR050929">
    <property type="entry name" value="PFKA"/>
</dbReference>
<feature type="domain" description="Phosphofructokinase" evidence="12">
    <location>
        <begin position="64"/>
        <end position="379"/>
    </location>
</feature>
<evidence type="ECO:0000256" key="7">
    <source>
        <dbReference type="ARBA" id="ARBA00022840"/>
    </source>
</evidence>
<evidence type="ECO:0000256" key="11">
    <source>
        <dbReference type="SAM" id="SignalP"/>
    </source>
</evidence>
<dbReference type="NCBIfam" id="NF005301">
    <property type="entry name" value="PRK06830.1"/>
    <property type="match status" value="1"/>
</dbReference>
<keyword evidence="14" id="KW-1185">Reference proteome</keyword>
<evidence type="ECO:0000259" key="12">
    <source>
        <dbReference type="Pfam" id="PF00365"/>
    </source>
</evidence>
<comment type="catalytic activity">
    <reaction evidence="10">
        <text>beta-D-fructose 6-phosphate + ATP = beta-D-fructose 1,6-bisphosphate + ADP + H(+)</text>
        <dbReference type="Rhea" id="RHEA:16109"/>
        <dbReference type="ChEBI" id="CHEBI:15378"/>
        <dbReference type="ChEBI" id="CHEBI:30616"/>
        <dbReference type="ChEBI" id="CHEBI:32966"/>
        <dbReference type="ChEBI" id="CHEBI:57634"/>
        <dbReference type="ChEBI" id="CHEBI:456216"/>
        <dbReference type="EC" id="2.7.1.11"/>
    </reaction>
</comment>
<evidence type="ECO:0000256" key="5">
    <source>
        <dbReference type="ARBA" id="ARBA00022741"/>
    </source>
</evidence>
<dbReference type="InterPro" id="IPR000023">
    <property type="entry name" value="Phosphofructokinase_dom"/>
</dbReference>
<dbReference type="AlphaFoldDB" id="A0ABD3PD40"/>
<evidence type="ECO:0000256" key="2">
    <source>
        <dbReference type="ARBA" id="ARBA00002659"/>
    </source>
</evidence>
<evidence type="ECO:0000256" key="3">
    <source>
        <dbReference type="ARBA" id="ARBA00022679"/>
    </source>
</evidence>
<dbReference type="InterPro" id="IPR022953">
    <property type="entry name" value="ATP_PFK"/>
</dbReference>
<evidence type="ECO:0000256" key="4">
    <source>
        <dbReference type="ARBA" id="ARBA00022723"/>
    </source>
</evidence>
<dbReference type="PIRSF" id="PIRSF000534">
    <property type="entry name" value="PPi_PFK_TP0108"/>
    <property type="match status" value="1"/>
</dbReference>
<dbReference type="PANTHER" id="PTHR45770">
    <property type="entry name" value="ATP-DEPENDENT 6-PHOSPHOFRUCTOKINASE 1"/>
    <property type="match status" value="1"/>
</dbReference>
<dbReference type="GO" id="GO:0005737">
    <property type="term" value="C:cytoplasm"/>
    <property type="evidence" value="ECO:0007669"/>
    <property type="project" value="UniProtKB-ARBA"/>
</dbReference>
<keyword evidence="6" id="KW-0418">Kinase</keyword>
<organism evidence="13 14">
    <name type="scientific">Cyclotella atomus</name>
    <dbReference type="NCBI Taxonomy" id="382360"/>
    <lineage>
        <taxon>Eukaryota</taxon>
        <taxon>Sar</taxon>
        <taxon>Stramenopiles</taxon>
        <taxon>Ochrophyta</taxon>
        <taxon>Bacillariophyta</taxon>
        <taxon>Coscinodiscophyceae</taxon>
        <taxon>Thalassiosirophycidae</taxon>
        <taxon>Stephanodiscales</taxon>
        <taxon>Stephanodiscaceae</taxon>
        <taxon>Cyclotella</taxon>
    </lineage>
</organism>
<dbReference type="GO" id="GO:0003872">
    <property type="term" value="F:6-phosphofructokinase activity"/>
    <property type="evidence" value="ECO:0007669"/>
    <property type="project" value="UniProtKB-EC"/>
</dbReference>
<reference evidence="13 14" key="1">
    <citation type="submission" date="2024-10" db="EMBL/GenBank/DDBJ databases">
        <title>Updated reference genomes for cyclostephanoid diatoms.</title>
        <authorList>
            <person name="Roberts W.R."/>
            <person name="Alverson A.J."/>
        </authorList>
    </citation>
    <scope>NUCLEOTIDE SEQUENCE [LARGE SCALE GENOMIC DNA]</scope>
    <source>
        <strain evidence="13 14">AJA010-31</strain>
    </source>
</reference>
<protein>
    <recommendedName>
        <fullName evidence="12">Phosphofructokinase domain-containing protein</fullName>
    </recommendedName>
</protein>
<comment type="cofactor">
    <cofactor evidence="1">
        <name>Mg(2+)</name>
        <dbReference type="ChEBI" id="CHEBI:18420"/>
    </cofactor>
</comment>
<dbReference type="EMBL" id="JALLPJ020000671">
    <property type="protein sequence ID" value="KAL3785938.1"/>
    <property type="molecule type" value="Genomic_DNA"/>
</dbReference>
<name>A0ABD3PD40_9STRA</name>